<dbReference type="AlphaFoldDB" id="H0G948"/>
<gene>
    <name evidence="1" type="ORF">SM0020_30267</name>
</gene>
<sequence length="73" mass="8244">MRDYHDDIVAALSKAELSALRCVYEWVCVEFEVSRNGKGAQDVANFVMAEFRRPSDESAFLAAARAFSLNRQN</sequence>
<evidence type="ECO:0000313" key="2">
    <source>
        <dbReference type="Proteomes" id="UP000004038"/>
    </source>
</evidence>
<evidence type="ECO:0000313" key="1">
    <source>
        <dbReference type="EMBL" id="EHK74144.1"/>
    </source>
</evidence>
<reference evidence="1 2" key="1">
    <citation type="journal article" date="2012" name="J. Bacteriol.">
        <title>Draft Genome Sequence of Sinorhizobium meliloti CCNWSX0020, a Nitrogen-Fixing Symbiont with Copper Tolerance Capability Isolated from Lead-Zinc Mine Tailings.</title>
        <authorList>
            <person name="Li Z."/>
            <person name="Ma Z."/>
            <person name="Hao X."/>
            <person name="Wei G."/>
        </authorList>
    </citation>
    <scope>NUCLEOTIDE SEQUENCE [LARGE SCALE GENOMIC DNA]</scope>
    <source>
        <strain evidence="1 2">CCNWSX0020</strain>
    </source>
</reference>
<proteinExistence type="predicted"/>
<organism evidence="1 2">
    <name type="scientific">Sinorhizobium meliloti CCNWSX0020</name>
    <dbReference type="NCBI Taxonomy" id="1107881"/>
    <lineage>
        <taxon>Bacteria</taxon>
        <taxon>Pseudomonadati</taxon>
        <taxon>Pseudomonadota</taxon>
        <taxon>Alphaproteobacteria</taxon>
        <taxon>Hyphomicrobiales</taxon>
        <taxon>Rhizobiaceae</taxon>
        <taxon>Sinorhizobium/Ensifer group</taxon>
        <taxon>Sinorhizobium</taxon>
    </lineage>
</organism>
<dbReference type="Proteomes" id="UP000004038">
    <property type="component" value="Unassembled WGS sequence"/>
</dbReference>
<protein>
    <submittedName>
        <fullName evidence="1">Uncharacterized protein</fullName>
    </submittedName>
</protein>
<dbReference type="EMBL" id="AGVV01000098">
    <property type="protein sequence ID" value="EHK74144.1"/>
    <property type="molecule type" value="Genomic_DNA"/>
</dbReference>
<dbReference type="RefSeq" id="WP_003535641.1">
    <property type="nucleotide sequence ID" value="NZ_AGVV01000098.1"/>
</dbReference>
<dbReference type="PATRIC" id="fig|1107881.3.peg.6117"/>
<accession>H0G948</accession>
<name>H0G948_RHIML</name>